<evidence type="ECO:0000313" key="2">
    <source>
        <dbReference type="EMBL" id="ONK81612.1"/>
    </source>
</evidence>
<protein>
    <recommendedName>
        <fullName evidence="4">60S ribosomal protein L18a-like protein</fullName>
    </recommendedName>
</protein>
<keyword evidence="1" id="KW-0812">Transmembrane</keyword>
<keyword evidence="1" id="KW-0472">Membrane</keyword>
<keyword evidence="1" id="KW-1133">Transmembrane helix</keyword>
<sequence length="146" mass="16200">MAMKGEERDPIKIPISNPHHGYGTFPQTPAPSAPLLYPQQQQHQQQHPFPYHSTPVGYQPVPYTVGVQEGIPVTQPRLPFCGIGVGWALFLAGFFLAAIPWYVGVFILVFVSQDYREKLGLVACTVAAALATLPFILKPFHEIFGW</sequence>
<feature type="transmembrane region" description="Helical" evidence="1">
    <location>
        <begin position="87"/>
        <end position="112"/>
    </location>
</feature>
<dbReference type="AlphaFoldDB" id="A0A5P1FU50"/>
<dbReference type="PANTHER" id="PTHR46631:SF27">
    <property type="entry name" value="OS05G0564800 PROTEIN"/>
    <property type="match status" value="1"/>
</dbReference>
<feature type="transmembrane region" description="Helical" evidence="1">
    <location>
        <begin position="119"/>
        <end position="137"/>
    </location>
</feature>
<proteinExistence type="predicted"/>
<dbReference type="EMBL" id="CM007381">
    <property type="protein sequence ID" value="ONK81612.1"/>
    <property type="molecule type" value="Genomic_DNA"/>
</dbReference>
<reference evidence="3" key="1">
    <citation type="journal article" date="2017" name="Nat. Commun.">
        <title>The asparagus genome sheds light on the origin and evolution of a young Y chromosome.</title>
        <authorList>
            <person name="Harkess A."/>
            <person name="Zhou J."/>
            <person name="Xu C."/>
            <person name="Bowers J.E."/>
            <person name="Van der Hulst R."/>
            <person name="Ayyampalayam S."/>
            <person name="Mercati F."/>
            <person name="Riccardi P."/>
            <person name="McKain M.R."/>
            <person name="Kakrana A."/>
            <person name="Tang H."/>
            <person name="Ray J."/>
            <person name="Groenendijk J."/>
            <person name="Arikit S."/>
            <person name="Mathioni S.M."/>
            <person name="Nakano M."/>
            <person name="Shan H."/>
            <person name="Telgmann-Rauber A."/>
            <person name="Kanno A."/>
            <person name="Yue Z."/>
            <person name="Chen H."/>
            <person name="Li W."/>
            <person name="Chen Y."/>
            <person name="Xu X."/>
            <person name="Zhang Y."/>
            <person name="Luo S."/>
            <person name="Chen H."/>
            <person name="Gao J."/>
            <person name="Mao Z."/>
            <person name="Pires J.C."/>
            <person name="Luo M."/>
            <person name="Kudrna D."/>
            <person name="Wing R.A."/>
            <person name="Meyers B.C."/>
            <person name="Yi K."/>
            <person name="Kong H."/>
            <person name="Lavrijsen P."/>
            <person name="Sunseri F."/>
            <person name="Falavigna A."/>
            <person name="Ye Y."/>
            <person name="Leebens-Mack J.H."/>
            <person name="Chen G."/>
        </authorList>
    </citation>
    <scope>NUCLEOTIDE SEQUENCE [LARGE SCALE GENOMIC DNA]</scope>
    <source>
        <strain evidence="3">cv. DH0086</strain>
    </source>
</reference>
<accession>A0A5P1FU50</accession>
<name>A0A5P1FU50_ASPOF</name>
<organism evidence="2 3">
    <name type="scientific">Asparagus officinalis</name>
    <name type="common">Garden asparagus</name>
    <dbReference type="NCBI Taxonomy" id="4686"/>
    <lineage>
        <taxon>Eukaryota</taxon>
        <taxon>Viridiplantae</taxon>
        <taxon>Streptophyta</taxon>
        <taxon>Embryophyta</taxon>
        <taxon>Tracheophyta</taxon>
        <taxon>Spermatophyta</taxon>
        <taxon>Magnoliopsida</taxon>
        <taxon>Liliopsida</taxon>
        <taxon>Asparagales</taxon>
        <taxon>Asparagaceae</taxon>
        <taxon>Asparagoideae</taxon>
        <taxon>Asparagus</taxon>
    </lineage>
</organism>
<evidence type="ECO:0008006" key="4">
    <source>
        <dbReference type="Google" id="ProtNLM"/>
    </source>
</evidence>
<dbReference type="OMA" id="HETEHHR"/>
<dbReference type="InterPro" id="IPR044804">
    <property type="entry name" value="Ribosomal_eL20z-like"/>
</dbReference>
<evidence type="ECO:0000313" key="3">
    <source>
        <dbReference type="Proteomes" id="UP000243459"/>
    </source>
</evidence>
<evidence type="ECO:0000256" key="1">
    <source>
        <dbReference type="SAM" id="Phobius"/>
    </source>
</evidence>
<gene>
    <name evidence="2" type="ORF">A4U43_C01F31100</name>
</gene>
<keyword evidence="3" id="KW-1185">Reference proteome</keyword>
<dbReference type="Proteomes" id="UP000243459">
    <property type="component" value="Chromosome 1"/>
</dbReference>
<dbReference type="PANTHER" id="PTHR46631">
    <property type="entry name" value="60S RIBOSOMAL PROTEIN L18A-LIKE"/>
    <property type="match status" value="1"/>
</dbReference>
<dbReference type="Gramene" id="ONK81612">
    <property type="protein sequence ID" value="ONK81612"/>
    <property type="gene ID" value="A4U43_C01F31100"/>
</dbReference>